<gene>
    <name evidence="2" type="ORF">DOTSEDRAFT_40102</name>
</gene>
<evidence type="ECO:0000313" key="3">
    <source>
        <dbReference type="Proteomes" id="UP000016933"/>
    </source>
</evidence>
<reference evidence="2 3" key="2">
    <citation type="journal article" date="2012" name="PLoS Pathog.">
        <title>Diverse lifestyles and strategies of plant pathogenesis encoded in the genomes of eighteen Dothideomycetes fungi.</title>
        <authorList>
            <person name="Ohm R.A."/>
            <person name="Feau N."/>
            <person name="Henrissat B."/>
            <person name="Schoch C.L."/>
            <person name="Horwitz B.A."/>
            <person name="Barry K.W."/>
            <person name="Condon B.J."/>
            <person name="Copeland A.C."/>
            <person name="Dhillon B."/>
            <person name="Glaser F."/>
            <person name="Hesse C.N."/>
            <person name="Kosti I."/>
            <person name="LaButti K."/>
            <person name="Lindquist E.A."/>
            <person name="Lucas S."/>
            <person name="Salamov A.A."/>
            <person name="Bradshaw R.E."/>
            <person name="Ciuffetti L."/>
            <person name="Hamelin R.C."/>
            <person name="Kema G.H.J."/>
            <person name="Lawrence C."/>
            <person name="Scott J.A."/>
            <person name="Spatafora J.W."/>
            <person name="Turgeon B.G."/>
            <person name="de Wit P.J.G.M."/>
            <person name="Zhong S."/>
            <person name="Goodwin S.B."/>
            <person name="Grigoriev I.V."/>
        </authorList>
    </citation>
    <scope>NUCLEOTIDE SEQUENCE [LARGE SCALE GENOMIC DNA]</scope>
    <source>
        <strain evidence="3">NZE10 / CBS 128990</strain>
    </source>
</reference>
<accession>N1Q0L5</accession>
<dbReference type="Proteomes" id="UP000016933">
    <property type="component" value="Unassembled WGS sequence"/>
</dbReference>
<keyword evidence="1" id="KW-0812">Transmembrane</keyword>
<proteinExistence type="predicted"/>
<feature type="transmembrane region" description="Helical" evidence="1">
    <location>
        <begin position="20"/>
        <end position="42"/>
    </location>
</feature>
<keyword evidence="1" id="KW-1133">Transmembrane helix</keyword>
<protein>
    <submittedName>
        <fullName evidence="2">Uncharacterized protein</fullName>
    </submittedName>
</protein>
<keyword evidence="3" id="KW-1185">Reference proteome</keyword>
<sequence length="71" mass="8065">MGLSPRSPLAAPIESQFVIYNVAVFLVDGFLAMRLSYHLAAFHRHHEARRRHRSALLPTRPEVLVFDPTGK</sequence>
<keyword evidence="1" id="KW-0472">Membrane</keyword>
<dbReference type="HOGENOM" id="CLU_2739986_0_0_1"/>
<organism evidence="2 3">
    <name type="scientific">Dothistroma septosporum (strain NZE10 / CBS 128990)</name>
    <name type="common">Red band needle blight fungus</name>
    <name type="synonym">Mycosphaerella pini</name>
    <dbReference type="NCBI Taxonomy" id="675120"/>
    <lineage>
        <taxon>Eukaryota</taxon>
        <taxon>Fungi</taxon>
        <taxon>Dikarya</taxon>
        <taxon>Ascomycota</taxon>
        <taxon>Pezizomycotina</taxon>
        <taxon>Dothideomycetes</taxon>
        <taxon>Dothideomycetidae</taxon>
        <taxon>Mycosphaerellales</taxon>
        <taxon>Mycosphaerellaceae</taxon>
        <taxon>Dothistroma</taxon>
    </lineage>
</organism>
<reference evidence="3" key="1">
    <citation type="journal article" date="2012" name="PLoS Genet.">
        <title>The genomes of the fungal plant pathogens Cladosporium fulvum and Dothistroma septosporum reveal adaptation to different hosts and lifestyles but also signatures of common ancestry.</title>
        <authorList>
            <person name="de Wit P.J.G.M."/>
            <person name="van der Burgt A."/>
            <person name="Oekmen B."/>
            <person name="Stergiopoulos I."/>
            <person name="Abd-Elsalam K.A."/>
            <person name="Aerts A.L."/>
            <person name="Bahkali A.H."/>
            <person name="Beenen H.G."/>
            <person name="Chettri P."/>
            <person name="Cox M.P."/>
            <person name="Datema E."/>
            <person name="de Vries R.P."/>
            <person name="Dhillon B."/>
            <person name="Ganley A.R."/>
            <person name="Griffiths S.A."/>
            <person name="Guo Y."/>
            <person name="Hamelin R.C."/>
            <person name="Henrissat B."/>
            <person name="Kabir M.S."/>
            <person name="Jashni M.K."/>
            <person name="Kema G."/>
            <person name="Klaubauf S."/>
            <person name="Lapidus A."/>
            <person name="Levasseur A."/>
            <person name="Lindquist E."/>
            <person name="Mehrabi R."/>
            <person name="Ohm R.A."/>
            <person name="Owen T.J."/>
            <person name="Salamov A."/>
            <person name="Schwelm A."/>
            <person name="Schijlen E."/>
            <person name="Sun H."/>
            <person name="van den Burg H.A."/>
            <person name="van Ham R.C.H.J."/>
            <person name="Zhang S."/>
            <person name="Goodwin S.B."/>
            <person name="Grigoriev I.V."/>
            <person name="Collemare J."/>
            <person name="Bradshaw R.E."/>
        </authorList>
    </citation>
    <scope>NUCLEOTIDE SEQUENCE [LARGE SCALE GENOMIC DNA]</scope>
    <source>
        <strain evidence="3">NZE10 / CBS 128990</strain>
    </source>
</reference>
<dbReference type="EMBL" id="KB446535">
    <property type="protein sequence ID" value="EME48818.1"/>
    <property type="molecule type" value="Genomic_DNA"/>
</dbReference>
<dbReference type="AlphaFoldDB" id="N1Q0L5"/>
<evidence type="ECO:0000256" key="1">
    <source>
        <dbReference type="SAM" id="Phobius"/>
    </source>
</evidence>
<evidence type="ECO:0000313" key="2">
    <source>
        <dbReference type="EMBL" id="EME48818.1"/>
    </source>
</evidence>
<name>N1Q0L5_DOTSN</name>